<sequence length="60" mass="6585">MAALSFSLLQEHAIIMSYSGVCIITSSTMFIHSIIRFSVEGHDHQTSEALVGMTRCRDPG</sequence>
<proteinExistence type="predicted"/>
<dbReference type="AlphaFoldDB" id="A0A0D0AYI3"/>
<reference evidence="2 3" key="1">
    <citation type="submission" date="2014-04" db="EMBL/GenBank/DDBJ databases">
        <authorList>
            <consortium name="DOE Joint Genome Institute"/>
            <person name="Kuo A."/>
            <person name="Ruytinx J."/>
            <person name="Rineau F."/>
            <person name="Colpaert J."/>
            <person name="Kohler A."/>
            <person name="Nagy L.G."/>
            <person name="Floudas D."/>
            <person name="Copeland A."/>
            <person name="Barry K.W."/>
            <person name="Cichocki N."/>
            <person name="Veneault-Fourrey C."/>
            <person name="LaButti K."/>
            <person name="Lindquist E.A."/>
            <person name="Lipzen A."/>
            <person name="Lundell T."/>
            <person name="Morin E."/>
            <person name="Murat C."/>
            <person name="Sun H."/>
            <person name="Tunlid A."/>
            <person name="Henrissat B."/>
            <person name="Grigoriev I.V."/>
            <person name="Hibbett D.S."/>
            <person name="Martin F."/>
            <person name="Nordberg H.P."/>
            <person name="Cantor M.N."/>
            <person name="Hua S.X."/>
        </authorList>
    </citation>
    <scope>NUCLEOTIDE SEQUENCE [LARGE SCALE GENOMIC DNA]</scope>
    <source>
        <strain evidence="2 3">UH-Slu-Lm8-n1</strain>
    </source>
</reference>
<dbReference type="HOGENOM" id="CLU_2943352_0_0_1"/>
<gene>
    <name evidence="2" type="ORF">CY34DRAFT_369586</name>
</gene>
<keyword evidence="1" id="KW-1133">Transmembrane helix</keyword>
<organism evidence="2 3">
    <name type="scientific">Suillus luteus UH-Slu-Lm8-n1</name>
    <dbReference type="NCBI Taxonomy" id="930992"/>
    <lineage>
        <taxon>Eukaryota</taxon>
        <taxon>Fungi</taxon>
        <taxon>Dikarya</taxon>
        <taxon>Basidiomycota</taxon>
        <taxon>Agaricomycotina</taxon>
        <taxon>Agaricomycetes</taxon>
        <taxon>Agaricomycetidae</taxon>
        <taxon>Boletales</taxon>
        <taxon>Suillineae</taxon>
        <taxon>Suillaceae</taxon>
        <taxon>Suillus</taxon>
    </lineage>
</organism>
<reference evidence="3" key="2">
    <citation type="submission" date="2015-01" db="EMBL/GenBank/DDBJ databases">
        <title>Evolutionary Origins and Diversification of the Mycorrhizal Mutualists.</title>
        <authorList>
            <consortium name="DOE Joint Genome Institute"/>
            <consortium name="Mycorrhizal Genomics Consortium"/>
            <person name="Kohler A."/>
            <person name="Kuo A."/>
            <person name="Nagy L.G."/>
            <person name="Floudas D."/>
            <person name="Copeland A."/>
            <person name="Barry K.W."/>
            <person name="Cichocki N."/>
            <person name="Veneault-Fourrey C."/>
            <person name="LaButti K."/>
            <person name="Lindquist E.A."/>
            <person name="Lipzen A."/>
            <person name="Lundell T."/>
            <person name="Morin E."/>
            <person name="Murat C."/>
            <person name="Riley R."/>
            <person name="Ohm R."/>
            <person name="Sun H."/>
            <person name="Tunlid A."/>
            <person name="Henrissat B."/>
            <person name="Grigoriev I.V."/>
            <person name="Hibbett D.S."/>
            <person name="Martin F."/>
        </authorList>
    </citation>
    <scope>NUCLEOTIDE SEQUENCE [LARGE SCALE GENOMIC DNA]</scope>
    <source>
        <strain evidence="3">UH-Slu-Lm8-n1</strain>
    </source>
</reference>
<evidence type="ECO:0000313" key="2">
    <source>
        <dbReference type="EMBL" id="KIK46771.1"/>
    </source>
</evidence>
<accession>A0A0D0AYI3</accession>
<dbReference type="EMBL" id="KN835155">
    <property type="protein sequence ID" value="KIK46771.1"/>
    <property type="molecule type" value="Genomic_DNA"/>
</dbReference>
<evidence type="ECO:0000256" key="1">
    <source>
        <dbReference type="SAM" id="Phobius"/>
    </source>
</evidence>
<keyword evidence="1" id="KW-0812">Transmembrane</keyword>
<dbReference type="InParanoid" id="A0A0D0AYI3"/>
<protein>
    <submittedName>
        <fullName evidence="2">Unplaced genomic scaffold CY34scaffold_24, whole genome shotgun sequence</fullName>
    </submittedName>
</protein>
<evidence type="ECO:0000313" key="3">
    <source>
        <dbReference type="Proteomes" id="UP000054485"/>
    </source>
</evidence>
<keyword evidence="3" id="KW-1185">Reference proteome</keyword>
<feature type="transmembrane region" description="Helical" evidence="1">
    <location>
        <begin position="12"/>
        <end position="35"/>
    </location>
</feature>
<name>A0A0D0AYI3_9AGAM</name>
<dbReference type="Proteomes" id="UP000054485">
    <property type="component" value="Unassembled WGS sequence"/>
</dbReference>
<keyword evidence="1" id="KW-0472">Membrane</keyword>